<feature type="domain" description="Thioredoxin" evidence="4">
    <location>
        <begin position="3"/>
        <end position="156"/>
    </location>
</feature>
<evidence type="ECO:0000313" key="6">
    <source>
        <dbReference type="Proteomes" id="UP000263900"/>
    </source>
</evidence>
<dbReference type="InterPro" id="IPR024706">
    <property type="entry name" value="Peroxiredoxin_AhpC-typ"/>
</dbReference>
<dbReference type="InterPro" id="IPR036249">
    <property type="entry name" value="Thioredoxin-like_sf"/>
</dbReference>
<keyword evidence="1" id="KW-0560">Oxidoreductase</keyword>
<dbReference type="InterPro" id="IPR013766">
    <property type="entry name" value="Thioredoxin_domain"/>
</dbReference>
<dbReference type="InterPro" id="IPR000866">
    <property type="entry name" value="AhpC/TSA"/>
</dbReference>
<dbReference type="OrthoDB" id="9809746at2"/>
<proteinExistence type="predicted"/>
<protein>
    <submittedName>
        <fullName evidence="5">Peroxiredoxin</fullName>
    </submittedName>
</protein>
<dbReference type="PANTHER" id="PTHR43110:SF1">
    <property type="entry name" value="THIOL PEROXIDASE"/>
    <property type="match status" value="1"/>
</dbReference>
<dbReference type="Proteomes" id="UP000263900">
    <property type="component" value="Chromosome"/>
</dbReference>
<evidence type="ECO:0000259" key="4">
    <source>
        <dbReference type="PROSITE" id="PS51352"/>
    </source>
</evidence>
<name>A0A3B7N667_9BACT</name>
<keyword evidence="6" id="KW-1185">Reference proteome</keyword>
<dbReference type="InterPro" id="IPR050455">
    <property type="entry name" value="Tpx_Peroxidase_subfamily"/>
</dbReference>
<dbReference type="GO" id="GO:0016209">
    <property type="term" value="F:antioxidant activity"/>
    <property type="evidence" value="ECO:0007669"/>
    <property type="project" value="InterPro"/>
</dbReference>
<dbReference type="GO" id="GO:0016491">
    <property type="term" value="F:oxidoreductase activity"/>
    <property type="evidence" value="ECO:0007669"/>
    <property type="project" value="UniProtKB-KW"/>
</dbReference>
<dbReference type="EMBL" id="CP032157">
    <property type="protein sequence ID" value="AXY77551.1"/>
    <property type="molecule type" value="Genomic_DNA"/>
</dbReference>
<keyword evidence="2" id="KW-0676">Redox-active center</keyword>
<sequence>MKIEAGQKAPDFSLYDTTKNKVTLSELKGKQVLLLFFPAAFTSVCTKELCSVRDNIAQYNQVNAQVLGISVDSVFTLGKFKEEQQLNFPLLSDFNKEASAAYGTLYETFVFDMKGVSKRAAFVIDEAGTVQYAEVLENAGDLPNFEAIEAALAVTN</sequence>
<dbReference type="RefSeq" id="WP_119053425.1">
    <property type="nucleotide sequence ID" value="NZ_CP032157.1"/>
</dbReference>
<evidence type="ECO:0000313" key="5">
    <source>
        <dbReference type="EMBL" id="AXY77551.1"/>
    </source>
</evidence>
<reference evidence="5 6" key="1">
    <citation type="submission" date="2018-09" db="EMBL/GenBank/DDBJ databases">
        <title>Genome sequencing of strain 6GH32-13.</title>
        <authorList>
            <person name="Weon H.-Y."/>
            <person name="Heo J."/>
            <person name="Kwon S.-W."/>
        </authorList>
    </citation>
    <scope>NUCLEOTIDE SEQUENCE [LARGE SCALE GENOMIC DNA]</scope>
    <source>
        <strain evidence="5 6">5GH32-13</strain>
    </source>
</reference>
<dbReference type="Pfam" id="PF00578">
    <property type="entry name" value="AhpC-TSA"/>
    <property type="match status" value="1"/>
</dbReference>
<gene>
    <name evidence="5" type="ORF">D3H65_27770</name>
</gene>
<evidence type="ECO:0000256" key="1">
    <source>
        <dbReference type="ARBA" id="ARBA00023002"/>
    </source>
</evidence>
<dbReference type="PANTHER" id="PTHR43110">
    <property type="entry name" value="THIOL PEROXIDASE"/>
    <property type="match status" value="1"/>
</dbReference>
<dbReference type="Gene3D" id="3.40.30.10">
    <property type="entry name" value="Glutaredoxin"/>
    <property type="match status" value="1"/>
</dbReference>
<evidence type="ECO:0000256" key="2">
    <source>
        <dbReference type="ARBA" id="ARBA00023284"/>
    </source>
</evidence>
<dbReference type="AlphaFoldDB" id="A0A3B7N667"/>
<dbReference type="KEGG" id="pseg:D3H65_27770"/>
<dbReference type="PROSITE" id="PS51352">
    <property type="entry name" value="THIOREDOXIN_2"/>
    <property type="match status" value="1"/>
</dbReference>
<feature type="active site" description="Cysteine sulfenic acid (-SOH) intermediate; for peroxidase activity" evidence="3">
    <location>
        <position position="45"/>
    </location>
</feature>
<accession>A0A3B7N667</accession>
<dbReference type="PIRSF" id="PIRSF000239">
    <property type="entry name" value="AHPC"/>
    <property type="match status" value="1"/>
</dbReference>
<dbReference type="SUPFAM" id="SSF52833">
    <property type="entry name" value="Thioredoxin-like"/>
    <property type="match status" value="1"/>
</dbReference>
<organism evidence="5 6">
    <name type="scientific">Paraflavitalea soli</name>
    <dbReference type="NCBI Taxonomy" id="2315862"/>
    <lineage>
        <taxon>Bacteria</taxon>
        <taxon>Pseudomonadati</taxon>
        <taxon>Bacteroidota</taxon>
        <taxon>Chitinophagia</taxon>
        <taxon>Chitinophagales</taxon>
        <taxon>Chitinophagaceae</taxon>
        <taxon>Paraflavitalea</taxon>
    </lineage>
</organism>
<evidence type="ECO:0000256" key="3">
    <source>
        <dbReference type="PIRSR" id="PIRSR000239-1"/>
    </source>
</evidence>